<evidence type="ECO:0000313" key="3">
    <source>
        <dbReference type="EMBL" id="ETO27352.1"/>
    </source>
</evidence>
<comment type="similarity">
    <text evidence="1">Belongs to the gamma-glutamylcyclotransferase family.</text>
</comment>
<evidence type="ECO:0008006" key="5">
    <source>
        <dbReference type="Google" id="ProtNLM"/>
    </source>
</evidence>
<dbReference type="CDD" id="cd06661">
    <property type="entry name" value="GGCT_like"/>
    <property type="match status" value="1"/>
</dbReference>
<organism evidence="3 4">
    <name type="scientific">Reticulomyxa filosa</name>
    <dbReference type="NCBI Taxonomy" id="46433"/>
    <lineage>
        <taxon>Eukaryota</taxon>
        <taxon>Sar</taxon>
        <taxon>Rhizaria</taxon>
        <taxon>Retaria</taxon>
        <taxon>Foraminifera</taxon>
        <taxon>Monothalamids</taxon>
        <taxon>Reticulomyxidae</taxon>
        <taxon>Reticulomyxa</taxon>
    </lineage>
</organism>
<dbReference type="EMBL" id="ASPP01007318">
    <property type="protein sequence ID" value="ETO27352.1"/>
    <property type="molecule type" value="Genomic_DNA"/>
</dbReference>
<evidence type="ECO:0000256" key="1">
    <source>
        <dbReference type="ARBA" id="ARBA00008861"/>
    </source>
</evidence>
<reference evidence="3 4" key="1">
    <citation type="journal article" date="2013" name="Curr. Biol.">
        <title>The Genome of the Foraminiferan Reticulomyxa filosa.</title>
        <authorList>
            <person name="Glockner G."/>
            <person name="Hulsmann N."/>
            <person name="Schleicher M."/>
            <person name="Noegel A.A."/>
            <person name="Eichinger L."/>
            <person name="Gallinger C."/>
            <person name="Pawlowski J."/>
            <person name="Sierra R."/>
            <person name="Euteneuer U."/>
            <person name="Pillet L."/>
            <person name="Moustafa A."/>
            <person name="Platzer M."/>
            <person name="Groth M."/>
            <person name="Szafranski K."/>
            <person name="Schliwa M."/>
        </authorList>
    </citation>
    <scope>NUCLEOTIDE SEQUENCE [LARGE SCALE GENOMIC DNA]</scope>
</reference>
<feature type="signal peptide" evidence="2">
    <location>
        <begin position="1"/>
        <end position="21"/>
    </location>
</feature>
<dbReference type="PANTHER" id="PTHR31544:SF2">
    <property type="entry name" value="AIG2-LIKE PROTEIN D"/>
    <property type="match status" value="1"/>
</dbReference>
<dbReference type="AlphaFoldDB" id="X6NPP4"/>
<dbReference type="PANTHER" id="PTHR31544">
    <property type="entry name" value="AIG2-LIKE PROTEIN D"/>
    <property type="match status" value="1"/>
</dbReference>
<comment type="caution">
    <text evidence="3">The sequence shown here is derived from an EMBL/GenBank/DDBJ whole genome shotgun (WGS) entry which is preliminary data.</text>
</comment>
<dbReference type="InterPro" id="IPR045038">
    <property type="entry name" value="AIG2-like"/>
</dbReference>
<dbReference type="Proteomes" id="UP000023152">
    <property type="component" value="Unassembled WGS sequence"/>
</dbReference>
<dbReference type="Gene3D" id="3.10.490.10">
    <property type="entry name" value="Gamma-glutamyl cyclotransferase-like"/>
    <property type="match status" value="1"/>
</dbReference>
<keyword evidence="2" id="KW-0732">Signal</keyword>
<proteinExistence type="inferred from homology"/>
<evidence type="ECO:0000256" key="2">
    <source>
        <dbReference type="SAM" id="SignalP"/>
    </source>
</evidence>
<sequence length="316" mass="37027">MVKTKLELLMIICFSLVDCTAKSFSSKNAYILGLSTSNTLHICSFSKIQKYNKFIIFFLCLSKIDSIIVNKILWQHKAKEINITLLKKEKIKNKMAYAPPGPGRYYQMFAYGPLLCKPVIEKLIGRVPKSCDAFILGYNRFNLKSKPMEAALLPVDDDDMMKTVPGQMYFHLTPYEKTVLDHFYRDKFSTHHVRMWRTPPKYDPIAPKWDADMTQLPFNGWTWLYHGQKDDIGTRGGWKLDEFEKKYKDEYLQKCQQFAEEIKNTKLEIWEPFEMPHNISHLQYPHPDKLEDHLNELRKQGKLPSDASSDKHASHH</sequence>
<keyword evidence="4" id="KW-1185">Reference proteome</keyword>
<evidence type="ECO:0000313" key="4">
    <source>
        <dbReference type="Proteomes" id="UP000023152"/>
    </source>
</evidence>
<protein>
    <recommendedName>
        <fullName evidence="5">Gamma-glutamylcyclotransferase AIG2-like domain-containing protein</fullName>
    </recommendedName>
</protein>
<gene>
    <name evidence="3" type="ORF">RFI_09779</name>
</gene>
<accession>X6NPP4</accession>
<dbReference type="InterPro" id="IPR013024">
    <property type="entry name" value="GGCT-like"/>
</dbReference>
<name>X6NPP4_RETFI</name>
<feature type="chain" id="PRO_5004975746" description="Gamma-glutamylcyclotransferase AIG2-like domain-containing protein" evidence="2">
    <location>
        <begin position="22"/>
        <end position="316"/>
    </location>
</feature>